<organism evidence="5">
    <name type="scientific">marine metagenome</name>
    <dbReference type="NCBI Taxonomy" id="408172"/>
    <lineage>
        <taxon>unclassified sequences</taxon>
        <taxon>metagenomes</taxon>
        <taxon>ecological metagenomes</taxon>
    </lineage>
</organism>
<dbReference type="SUPFAM" id="SSF51735">
    <property type="entry name" value="NAD(P)-binding Rossmann-fold domains"/>
    <property type="match status" value="1"/>
</dbReference>
<evidence type="ECO:0000313" key="5">
    <source>
        <dbReference type="EMBL" id="SVA15402.1"/>
    </source>
</evidence>
<dbReference type="InterPro" id="IPR013328">
    <property type="entry name" value="6PGD_dom2"/>
</dbReference>
<dbReference type="GO" id="GO:0050661">
    <property type="term" value="F:NADP binding"/>
    <property type="evidence" value="ECO:0007669"/>
    <property type="project" value="InterPro"/>
</dbReference>
<dbReference type="InterPro" id="IPR008927">
    <property type="entry name" value="6-PGluconate_DH-like_C_sf"/>
</dbReference>
<dbReference type="GO" id="GO:0016616">
    <property type="term" value="F:oxidoreductase activity, acting on the CH-OH group of donors, NAD or NADP as acceptor"/>
    <property type="evidence" value="ECO:0007669"/>
    <property type="project" value="TreeGrafter"/>
</dbReference>
<dbReference type="GO" id="GO:0051287">
    <property type="term" value="F:NAD binding"/>
    <property type="evidence" value="ECO:0007669"/>
    <property type="project" value="InterPro"/>
</dbReference>
<evidence type="ECO:0000259" key="4">
    <source>
        <dbReference type="Pfam" id="PF14833"/>
    </source>
</evidence>
<proteinExistence type="predicted"/>
<dbReference type="Gene3D" id="1.10.1040.10">
    <property type="entry name" value="N-(1-d-carboxylethyl)-l-norvaline Dehydrogenase, domain 2"/>
    <property type="match status" value="1"/>
</dbReference>
<dbReference type="PANTHER" id="PTHR22981:SF7">
    <property type="entry name" value="3-HYDROXYISOBUTYRATE DEHYDROGENASE, MITOCHONDRIAL"/>
    <property type="match status" value="1"/>
</dbReference>
<feature type="domain" description="6-phosphogluconate dehydrogenase NADP-binding" evidence="3">
    <location>
        <begin position="1"/>
        <end position="151"/>
    </location>
</feature>
<protein>
    <recommendedName>
        <fullName evidence="6">6-phosphogluconate dehydrogenase NADP-binding domain-containing protein</fullName>
    </recommendedName>
</protein>
<evidence type="ECO:0000256" key="2">
    <source>
        <dbReference type="ARBA" id="ARBA00023027"/>
    </source>
</evidence>
<name>A0A381TH01_9ZZZZ</name>
<evidence type="ECO:0000259" key="3">
    <source>
        <dbReference type="Pfam" id="PF03446"/>
    </source>
</evidence>
<dbReference type="InterPro" id="IPR015815">
    <property type="entry name" value="HIBADH-related"/>
</dbReference>
<dbReference type="Gene3D" id="3.40.50.720">
    <property type="entry name" value="NAD(P)-binding Rossmann-like Domain"/>
    <property type="match status" value="1"/>
</dbReference>
<dbReference type="SUPFAM" id="SSF48179">
    <property type="entry name" value="6-phosphogluconate dehydrogenase C-terminal domain-like"/>
    <property type="match status" value="1"/>
</dbReference>
<dbReference type="InterPro" id="IPR036291">
    <property type="entry name" value="NAD(P)-bd_dom_sf"/>
</dbReference>
<dbReference type="Pfam" id="PF14833">
    <property type="entry name" value="NAD_binding_11"/>
    <property type="match status" value="1"/>
</dbReference>
<keyword evidence="1" id="KW-0560">Oxidoreductase</keyword>
<dbReference type="Pfam" id="PF03446">
    <property type="entry name" value="NAD_binding_2"/>
    <property type="match status" value="1"/>
</dbReference>
<dbReference type="EMBL" id="UINC01004582">
    <property type="protein sequence ID" value="SVA15402.1"/>
    <property type="molecule type" value="Genomic_DNA"/>
</dbReference>
<evidence type="ECO:0000256" key="1">
    <source>
        <dbReference type="ARBA" id="ARBA00023002"/>
    </source>
</evidence>
<gene>
    <name evidence="5" type="ORF">METZ01_LOCUS68256</name>
</gene>
<reference evidence="5" key="1">
    <citation type="submission" date="2018-05" db="EMBL/GenBank/DDBJ databases">
        <authorList>
            <person name="Lanie J.A."/>
            <person name="Ng W.-L."/>
            <person name="Kazmierczak K.M."/>
            <person name="Andrzejewski T.M."/>
            <person name="Davidsen T.M."/>
            <person name="Wayne K.J."/>
            <person name="Tettelin H."/>
            <person name="Glass J.I."/>
            <person name="Rusch D."/>
            <person name="Podicherti R."/>
            <person name="Tsui H.-C.T."/>
            <person name="Winkler M.E."/>
        </authorList>
    </citation>
    <scope>NUCLEOTIDE SEQUENCE</scope>
</reference>
<evidence type="ECO:0008006" key="6">
    <source>
        <dbReference type="Google" id="ProtNLM"/>
    </source>
</evidence>
<keyword evidence="2" id="KW-0520">NAD</keyword>
<sequence>MGLPMATNILKNNHQLKAFDTNTNQTALIKKEGATIVNTSLEATKDVDFVITMLPNGSIVKDVSCGEGGIIHSENKNFIYIDMSTILPGDIIFINNECKKNKINMLDAPVARLLPEAIAGTLLIMVGGEKEIYEKELPIFKCMGDTVYHCGENGKGSTMKLINNYMSIVSNIITAETLTLSQMSNISMDLALEIMRGTAAGKGHMNQTYPNKVLKGDTKAGFTNALATKDLGLAIQHAKDLNFNLQLGATAKEIYDESLVEISSKDWTAMYEYILKKAKG</sequence>
<dbReference type="InterPro" id="IPR006115">
    <property type="entry name" value="6PGDH_NADP-bd"/>
</dbReference>
<dbReference type="PIRSF" id="PIRSF000103">
    <property type="entry name" value="HIBADH"/>
    <property type="match status" value="1"/>
</dbReference>
<feature type="domain" description="3-hydroxyisobutyrate dehydrogenase-like NAD-binding" evidence="4">
    <location>
        <begin position="154"/>
        <end position="273"/>
    </location>
</feature>
<dbReference type="AlphaFoldDB" id="A0A381TH01"/>
<dbReference type="PANTHER" id="PTHR22981">
    <property type="entry name" value="3-HYDROXYISOBUTYRATE DEHYDROGENASE-RELATED"/>
    <property type="match status" value="1"/>
</dbReference>
<accession>A0A381TH01</accession>
<dbReference type="InterPro" id="IPR029154">
    <property type="entry name" value="HIBADH-like_NADP-bd"/>
</dbReference>